<evidence type="ECO:0000256" key="1">
    <source>
        <dbReference type="SAM" id="Phobius"/>
    </source>
</evidence>
<keyword evidence="1" id="KW-1133">Transmembrane helix</keyword>
<dbReference type="EMBL" id="BK015285">
    <property type="protein sequence ID" value="DAD99454.1"/>
    <property type="molecule type" value="Genomic_DNA"/>
</dbReference>
<evidence type="ECO:0000313" key="2">
    <source>
        <dbReference type="EMBL" id="DAD99454.1"/>
    </source>
</evidence>
<sequence length="55" mass="6218">MRKSIIISNLLTLFVLGYYAIAKGLDWIIGLALLISVASNVLNIMYEVKYGRKEE</sequence>
<name>A0A8S5NXE0_9CAUD</name>
<feature type="transmembrane region" description="Helical" evidence="1">
    <location>
        <begin position="27"/>
        <end position="46"/>
    </location>
</feature>
<organism evidence="2">
    <name type="scientific">Siphoviridae sp. ctNU74</name>
    <dbReference type="NCBI Taxonomy" id="2825471"/>
    <lineage>
        <taxon>Viruses</taxon>
        <taxon>Duplodnaviria</taxon>
        <taxon>Heunggongvirae</taxon>
        <taxon>Uroviricota</taxon>
        <taxon>Caudoviricetes</taxon>
    </lineage>
</organism>
<protein>
    <submittedName>
        <fullName evidence="2">Uncharacterized protein</fullName>
    </submittedName>
</protein>
<feature type="transmembrane region" description="Helical" evidence="1">
    <location>
        <begin position="5"/>
        <end position="21"/>
    </location>
</feature>
<keyword evidence="1" id="KW-0812">Transmembrane</keyword>
<reference evidence="2" key="1">
    <citation type="journal article" date="2021" name="Proc. Natl. Acad. Sci. U.S.A.">
        <title>A Catalog of Tens of Thousands of Viruses from Human Metagenomes Reveals Hidden Associations with Chronic Diseases.</title>
        <authorList>
            <person name="Tisza M.J."/>
            <person name="Buck C.B."/>
        </authorList>
    </citation>
    <scope>NUCLEOTIDE SEQUENCE</scope>
    <source>
        <strain evidence="2">CtNU74</strain>
    </source>
</reference>
<keyword evidence="1" id="KW-0472">Membrane</keyword>
<proteinExistence type="predicted"/>
<accession>A0A8S5NXE0</accession>